<sequence length="167" mass="18617">MLKSLCPKRFSGYLGLAAWVLLIDQISKHWIEAVFEMHQIKTIIPGFFNLTLAYNPGAAFSFLADAGGWQRHFFTGLALVVSAVIVFLLKKHQAEQRYATALALILGGALGNAIDRMIFGHVIDFIQVHYQSIWFYPAFNIADSAICIGAALMVIDSFKKDKQANHE</sequence>
<evidence type="ECO:0000256" key="3">
    <source>
        <dbReference type="ARBA" id="ARBA00022670"/>
    </source>
</evidence>
<feature type="transmembrane region" description="Helical" evidence="9">
    <location>
        <begin position="101"/>
        <end position="122"/>
    </location>
</feature>
<evidence type="ECO:0000256" key="5">
    <source>
        <dbReference type="ARBA" id="ARBA00022750"/>
    </source>
</evidence>
<evidence type="ECO:0000256" key="8">
    <source>
        <dbReference type="ARBA" id="ARBA00023136"/>
    </source>
</evidence>
<evidence type="ECO:0000256" key="1">
    <source>
        <dbReference type="ARBA" id="ARBA00006139"/>
    </source>
</evidence>
<comment type="similarity">
    <text evidence="1 9 11">Belongs to the peptidase A8 family.</text>
</comment>
<comment type="subcellular location">
    <subcellularLocation>
        <location evidence="9">Cell membrane</location>
        <topology evidence="9">Multi-pass membrane protein</topology>
    </subcellularLocation>
</comment>
<comment type="pathway">
    <text evidence="9">Protein modification; lipoprotein biosynthesis (signal peptide cleavage).</text>
</comment>
<feature type="transmembrane region" description="Helical" evidence="9">
    <location>
        <begin position="69"/>
        <end position="89"/>
    </location>
</feature>
<dbReference type="NCBIfam" id="TIGR00077">
    <property type="entry name" value="lspA"/>
    <property type="match status" value="1"/>
</dbReference>
<keyword evidence="13" id="KW-1185">Reference proteome</keyword>
<dbReference type="InterPro" id="IPR001872">
    <property type="entry name" value="Peptidase_A8"/>
</dbReference>
<dbReference type="RefSeq" id="WP_180307003.1">
    <property type="nucleotide sequence ID" value="NZ_CP058952.1"/>
</dbReference>
<keyword evidence="2 9" id="KW-1003">Cell membrane</keyword>
<feature type="active site" evidence="9">
    <location>
        <position position="143"/>
    </location>
</feature>
<dbReference type="EMBL" id="CP058952">
    <property type="protein sequence ID" value="QLI82930.1"/>
    <property type="molecule type" value="Genomic_DNA"/>
</dbReference>
<dbReference type="Proteomes" id="UP000510822">
    <property type="component" value="Chromosome"/>
</dbReference>
<keyword evidence="6 9" id="KW-0378">Hydrolase</keyword>
<keyword evidence="7 9" id="KW-1133">Transmembrane helix</keyword>
<dbReference type="PROSITE" id="PS00855">
    <property type="entry name" value="SPASE_II"/>
    <property type="match status" value="1"/>
</dbReference>
<dbReference type="PANTHER" id="PTHR33695">
    <property type="entry name" value="LIPOPROTEIN SIGNAL PEPTIDASE"/>
    <property type="match status" value="1"/>
</dbReference>
<keyword evidence="5 9" id="KW-0064">Aspartyl protease</keyword>
<comment type="catalytic activity">
    <reaction evidence="9 10">
        <text>Release of signal peptides from bacterial membrane prolipoproteins. Hydrolyzes -Xaa-Yaa-Zaa-|-(S,diacylglyceryl)Cys-, in which Xaa is hydrophobic (preferably Leu), and Yaa (Ala or Ser) and Zaa (Gly or Ala) have small, neutral side chains.</text>
        <dbReference type="EC" id="3.4.23.36"/>
    </reaction>
</comment>
<dbReference type="EC" id="3.4.23.36" evidence="9"/>
<dbReference type="GO" id="GO:0006508">
    <property type="term" value="P:proteolysis"/>
    <property type="evidence" value="ECO:0007669"/>
    <property type="project" value="UniProtKB-KW"/>
</dbReference>
<feature type="transmembrane region" description="Helical" evidence="9">
    <location>
        <begin position="43"/>
        <end position="63"/>
    </location>
</feature>
<name>A0A7D5ZN16_9NEIS</name>
<protein>
    <recommendedName>
        <fullName evidence="9">Lipoprotein signal peptidase</fullName>
        <ecNumber evidence="9">3.4.23.36</ecNumber>
    </recommendedName>
    <alternativeName>
        <fullName evidence="9">Prolipoprotein signal peptidase</fullName>
    </alternativeName>
    <alternativeName>
        <fullName evidence="9">Signal peptidase II</fullName>
        <shortName evidence="9">SPase II</shortName>
    </alternativeName>
</protein>
<dbReference type="HAMAP" id="MF_00161">
    <property type="entry name" value="LspA"/>
    <property type="match status" value="1"/>
</dbReference>
<gene>
    <name evidence="9" type="primary">lspA</name>
    <name evidence="12" type="ORF">HZU75_16165</name>
</gene>
<proteinExistence type="inferred from homology"/>
<dbReference type="PRINTS" id="PR00781">
    <property type="entry name" value="LIPOSIGPTASE"/>
</dbReference>
<evidence type="ECO:0000256" key="6">
    <source>
        <dbReference type="ARBA" id="ARBA00022801"/>
    </source>
</evidence>
<evidence type="ECO:0000256" key="7">
    <source>
        <dbReference type="ARBA" id="ARBA00022989"/>
    </source>
</evidence>
<evidence type="ECO:0000313" key="12">
    <source>
        <dbReference type="EMBL" id="QLI82930.1"/>
    </source>
</evidence>
<dbReference type="PANTHER" id="PTHR33695:SF1">
    <property type="entry name" value="LIPOPROTEIN SIGNAL PEPTIDASE"/>
    <property type="match status" value="1"/>
</dbReference>
<evidence type="ECO:0000256" key="9">
    <source>
        <dbReference type="HAMAP-Rule" id="MF_00161"/>
    </source>
</evidence>
<evidence type="ECO:0000256" key="4">
    <source>
        <dbReference type="ARBA" id="ARBA00022692"/>
    </source>
</evidence>
<evidence type="ECO:0000256" key="10">
    <source>
        <dbReference type="RuleBase" id="RU000594"/>
    </source>
</evidence>
<reference evidence="12 13" key="1">
    <citation type="journal article" date="2016" name="Int. J. Syst. Evol. Microbiol.">
        <title>Chitinibacter fontanus sp. nov., isolated from a spring.</title>
        <authorList>
            <person name="Sheu S.Y."/>
            <person name="Li Y.S."/>
            <person name="Young C.C."/>
            <person name="Chen W.M."/>
        </authorList>
    </citation>
    <scope>NUCLEOTIDE SEQUENCE [LARGE SCALE GENOMIC DNA]</scope>
    <source>
        <strain evidence="12 13">STM-7</strain>
    </source>
</reference>
<organism evidence="12 13">
    <name type="scientific">Chitinibacter fontanus</name>
    <dbReference type="NCBI Taxonomy" id="1737446"/>
    <lineage>
        <taxon>Bacteria</taxon>
        <taxon>Pseudomonadati</taxon>
        <taxon>Pseudomonadota</taxon>
        <taxon>Betaproteobacteria</taxon>
        <taxon>Neisseriales</taxon>
        <taxon>Chitinibacteraceae</taxon>
        <taxon>Chitinibacter</taxon>
    </lineage>
</organism>
<feature type="transmembrane region" description="Helical" evidence="9">
    <location>
        <begin position="134"/>
        <end position="155"/>
    </location>
</feature>
<dbReference type="GO" id="GO:0004190">
    <property type="term" value="F:aspartic-type endopeptidase activity"/>
    <property type="evidence" value="ECO:0007669"/>
    <property type="project" value="UniProtKB-UniRule"/>
</dbReference>
<dbReference type="GO" id="GO:0005886">
    <property type="term" value="C:plasma membrane"/>
    <property type="evidence" value="ECO:0007669"/>
    <property type="project" value="UniProtKB-SubCell"/>
</dbReference>
<evidence type="ECO:0000256" key="2">
    <source>
        <dbReference type="ARBA" id="ARBA00022475"/>
    </source>
</evidence>
<feature type="active site" evidence="9">
    <location>
        <position position="124"/>
    </location>
</feature>
<keyword evidence="4 9" id="KW-0812">Transmembrane</keyword>
<accession>A0A7D5ZN16</accession>
<comment type="function">
    <text evidence="9 10">This protein specifically catalyzes the removal of signal peptides from prolipoproteins.</text>
</comment>
<dbReference type="UniPathway" id="UPA00665"/>
<dbReference type="AlphaFoldDB" id="A0A7D5ZN16"/>
<dbReference type="Pfam" id="PF01252">
    <property type="entry name" value="Peptidase_A8"/>
    <property type="match status" value="1"/>
</dbReference>
<evidence type="ECO:0000313" key="13">
    <source>
        <dbReference type="Proteomes" id="UP000510822"/>
    </source>
</evidence>
<evidence type="ECO:0000256" key="11">
    <source>
        <dbReference type="RuleBase" id="RU004181"/>
    </source>
</evidence>
<keyword evidence="8 9" id="KW-0472">Membrane</keyword>
<keyword evidence="12" id="KW-0449">Lipoprotein</keyword>
<keyword evidence="3 9" id="KW-0645">Protease</keyword>
<dbReference type="KEGG" id="cfon:HZU75_16165"/>